<gene>
    <name evidence="3 4" type="primary">smpB</name>
    <name evidence="4" type="ORF">IAB03_06105</name>
</gene>
<comment type="subcellular location">
    <subcellularLocation>
        <location evidence="3">Cytoplasm</location>
    </subcellularLocation>
    <text evidence="3">The tmRNA-SmpB complex associates with stalled 70S ribosomes.</text>
</comment>
<dbReference type="NCBIfam" id="NF003843">
    <property type="entry name" value="PRK05422.1"/>
    <property type="match status" value="1"/>
</dbReference>
<dbReference type="Proteomes" id="UP000824112">
    <property type="component" value="Unassembled WGS sequence"/>
</dbReference>
<comment type="caution">
    <text evidence="4">The sequence shown here is derived from an EMBL/GenBank/DDBJ whole genome shotgun (WGS) entry which is preliminary data.</text>
</comment>
<proteinExistence type="inferred from homology"/>
<dbReference type="PANTHER" id="PTHR30308">
    <property type="entry name" value="TMRNA-BINDING COMPONENT OF TRANS-TRANSLATION TAGGING COMPLEX"/>
    <property type="match status" value="1"/>
</dbReference>
<dbReference type="InterPro" id="IPR000037">
    <property type="entry name" value="SsrA-bd_prot"/>
</dbReference>
<dbReference type="GO" id="GO:0003723">
    <property type="term" value="F:RNA binding"/>
    <property type="evidence" value="ECO:0007669"/>
    <property type="project" value="UniProtKB-UniRule"/>
</dbReference>
<dbReference type="InterPro" id="IPR023620">
    <property type="entry name" value="SmpB"/>
</dbReference>
<dbReference type="InterPro" id="IPR020081">
    <property type="entry name" value="SsrA-bd_prot_CS"/>
</dbReference>
<sequence length="150" mass="17704">MKLPQINIRNKRASFDYELLDLYQAGLVLTGTEIKSIRLGKASLVDTFCFFNNGELWVKNMYIAEYFYGTYNNHSARRDRKLLLSRKELQKMQRLTKESGFSIIPIKLYISDKGLAKLSVAIAKGKKMYDKRESIKEREDKRNMERFFKK</sequence>
<dbReference type="PROSITE" id="PS01317">
    <property type="entry name" value="SSRP"/>
    <property type="match status" value="1"/>
</dbReference>
<dbReference type="GO" id="GO:0070929">
    <property type="term" value="P:trans-translation"/>
    <property type="evidence" value="ECO:0007669"/>
    <property type="project" value="UniProtKB-UniRule"/>
</dbReference>
<comment type="similarity">
    <text evidence="3">Belongs to the SmpB family.</text>
</comment>
<name>A0A9D1M7M1_9BACT</name>
<protein>
    <recommendedName>
        <fullName evidence="3">SsrA-binding protein</fullName>
    </recommendedName>
    <alternativeName>
        <fullName evidence="3">Small protein B</fullName>
    </alternativeName>
</protein>
<dbReference type="HAMAP" id="MF_00023">
    <property type="entry name" value="SmpB"/>
    <property type="match status" value="1"/>
</dbReference>
<dbReference type="PANTHER" id="PTHR30308:SF2">
    <property type="entry name" value="SSRA-BINDING PROTEIN"/>
    <property type="match status" value="1"/>
</dbReference>
<evidence type="ECO:0000313" key="4">
    <source>
        <dbReference type="EMBL" id="HIU55363.1"/>
    </source>
</evidence>
<dbReference type="Gene3D" id="2.40.280.10">
    <property type="match status" value="1"/>
</dbReference>
<evidence type="ECO:0000256" key="2">
    <source>
        <dbReference type="ARBA" id="ARBA00022884"/>
    </source>
</evidence>
<reference evidence="4" key="2">
    <citation type="journal article" date="2021" name="PeerJ">
        <title>Extensive microbial diversity within the chicken gut microbiome revealed by metagenomics and culture.</title>
        <authorList>
            <person name="Gilroy R."/>
            <person name="Ravi A."/>
            <person name="Getino M."/>
            <person name="Pursley I."/>
            <person name="Horton D.L."/>
            <person name="Alikhan N.F."/>
            <person name="Baker D."/>
            <person name="Gharbi K."/>
            <person name="Hall N."/>
            <person name="Watson M."/>
            <person name="Adriaenssens E.M."/>
            <person name="Foster-Nyarko E."/>
            <person name="Jarju S."/>
            <person name="Secka A."/>
            <person name="Antonio M."/>
            <person name="Oren A."/>
            <person name="Chaudhuri R.R."/>
            <person name="La Ragione R."/>
            <person name="Hildebrand F."/>
            <person name="Pallen M.J."/>
        </authorList>
    </citation>
    <scope>NUCLEOTIDE SEQUENCE</scope>
    <source>
        <strain evidence="4">CHK158-818</strain>
    </source>
</reference>
<evidence type="ECO:0000256" key="1">
    <source>
        <dbReference type="ARBA" id="ARBA00022490"/>
    </source>
</evidence>
<dbReference type="AlphaFoldDB" id="A0A9D1M7M1"/>
<organism evidence="4 5">
    <name type="scientific">Candidatus Gallibacteroides avistercoris</name>
    <dbReference type="NCBI Taxonomy" id="2840833"/>
    <lineage>
        <taxon>Bacteria</taxon>
        <taxon>Pseudomonadati</taxon>
        <taxon>Bacteroidota</taxon>
        <taxon>Bacteroidia</taxon>
        <taxon>Bacteroidales</taxon>
        <taxon>Bacteroidaceae</taxon>
        <taxon>Bacteroidaceae incertae sedis</taxon>
        <taxon>Candidatus Gallibacteroides</taxon>
    </lineage>
</organism>
<comment type="function">
    <text evidence="3">Required for rescue of stalled ribosomes mediated by trans-translation. Binds to transfer-messenger RNA (tmRNA), required for stable association of tmRNA with ribosomes. tmRNA and SmpB together mimic tRNA shape, replacing the anticodon stem-loop with SmpB. tmRNA is encoded by the ssrA gene; the 2 termini fold to resemble tRNA(Ala) and it encodes a 'tag peptide', a short internal open reading frame. During trans-translation Ala-aminoacylated tmRNA acts like a tRNA, entering the A-site of stalled ribosomes, displacing the stalled mRNA. The ribosome then switches to translate the ORF on the tmRNA; the nascent peptide is terminated with the 'tag peptide' encoded by the tmRNA and targeted for degradation. The ribosome is freed to recommence translation, which seems to be the essential function of trans-translation.</text>
</comment>
<reference evidence="4" key="1">
    <citation type="submission" date="2020-10" db="EMBL/GenBank/DDBJ databases">
        <authorList>
            <person name="Gilroy R."/>
        </authorList>
    </citation>
    <scope>NUCLEOTIDE SEQUENCE</scope>
    <source>
        <strain evidence="4">CHK158-818</strain>
    </source>
</reference>
<dbReference type="GO" id="GO:0005829">
    <property type="term" value="C:cytosol"/>
    <property type="evidence" value="ECO:0007669"/>
    <property type="project" value="TreeGrafter"/>
</dbReference>
<accession>A0A9D1M7M1</accession>
<keyword evidence="1 3" id="KW-0963">Cytoplasm</keyword>
<dbReference type="NCBIfam" id="TIGR00086">
    <property type="entry name" value="smpB"/>
    <property type="match status" value="1"/>
</dbReference>
<evidence type="ECO:0000313" key="5">
    <source>
        <dbReference type="Proteomes" id="UP000824112"/>
    </source>
</evidence>
<dbReference type="SUPFAM" id="SSF74982">
    <property type="entry name" value="Small protein B (SmpB)"/>
    <property type="match status" value="1"/>
</dbReference>
<dbReference type="GO" id="GO:0070930">
    <property type="term" value="P:trans-translation-dependent protein tagging"/>
    <property type="evidence" value="ECO:0007669"/>
    <property type="project" value="TreeGrafter"/>
</dbReference>
<dbReference type="Pfam" id="PF01668">
    <property type="entry name" value="SmpB"/>
    <property type="match status" value="1"/>
</dbReference>
<dbReference type="EMBL" id="DVNA01000136">
    <property type="protein sequence ID" value="HIU55363.1"/>
    <property type="molecule type" value="Genomic_DNA"/>
</dbReference>
<keyword evidence="2 3" id="KW-0694">RNA-binding</keyword>
<evidence type="ECO:0000256" key="3">
    <source>
        <dbReference type="HAMAP-Rule" id="MF_00023"/>
    </source>
</evidence>